<reference evidence="2 3" key="1">
    <citation type="journal article" date="2019" name="Nat. Ecol. Evol.">
        <title>Megaphylogeny resolves global patterns of mushroom evolution.</title>
        <authorList>
            <person name="Varga T."/>
            <person name="Krizsan K."/>
            <person name="Foldi C."/>
            <person name="Dima B."/>
            <person name="Sanchez-Garcia M."/>
            <person name="Sanchez-Ramirez S."/>
            <person name="Szollosi G.J."/>
            <person name="Szarkandi J.G."/>
            <person name="Papp V."/>
            <person name="Albert L."/>
            <person name="Andreopoulos W."/>
            <person name="Angelini C."/>
            <person name="Antonin V."/>
            <person name="Barry K.W."/>
            <person name="Bougher N.L."/>
            <person name="Buchanan P."/>
            <person name="Buyck B."/>
            <person name="Bense V."/>
            <person name="Catcheside P."/>
            <person name="Chovatia M."/>
            <person name="Cooper J."/>
            <person name="Damon W."/>
            <person name="Desjardin D."/>
            <person name="Finy P."/>
            <person name="Geml J."/>
            <person name="Haridas S."/>
            <person name="Hughes K."/>
            <person name="Justo A."/>
            <person name="Karasinski D."/>
            <person name="Kautmanova I."/>
            <person name="Kiss B."/>
            <person name="Kocsube S."/>
            <person name="Kotiranta H."/>
            <person name="LaButti K.M."/>
            <person name="Lechner B.E."/>
            <person name="Liimatainen K."/>
            <person name="Lipzen A."/>
            <person name="Lukacs Z."/>
            <person name="Mihaltcheva S."/>
            <person name="Morgado L.N."/>
            <person name="Niskanen T."/>
            <person name="Noordeloos M.E."/>
            <person name="Ohm R.A."/>
            <person name="Ortiz-Santana B."/>
            <person name="Ovrebo C."/>
            <person name="Racz N."/>
            <person name="Riley R."/>
            <person name="Savchenko A."/>
            <person name="Shiryaev A."/>
            <person name="Soop K."/>
            <person name="Spirin V."/>
            <person name="Szebenyi C."/>
            <person name="Tomsovsky M."/>
            <person name="Tulloss R.E."/>
            <person name="Uehling J."/>
            <person name="Grigoriev I.V."/>
            <person name="Vagvolgyi C."/>
            <person name="Papp T."/>
            <person name="Martin F.M."/>
            <person name="Miettinen O."/>
            <person name="Hibbett D.S."/>
            <person name="Nagy L.G."/>
        </authorList>
    </citation>
    <scope>NUCLEOTIDE SEQUENCE [LARGE SCALE GENOMIC DNA]</scope>
    <source>
        <strain evidence="2 3">FP101781</strain>
    </source>
</reference>
<dbReference type="Proteomes" id="UP000298030">
    <property type="component" value="Unassembled WGS sequence"/>
</dbReference>
<proteinExistence type="predicted"/>
<dbReference type="OrthoDB" id="2851736at2759"/>
<sequence length="524" mass="58125">MLNSPIPISQISSSPSVEMGENSSLTAPFSQSPVDILFTIFLACLAGLKRSPPKGSEAHPIISISQVSRQWRDLSLSMPALWSVIDIDILSGSMIPALEERTSAFLLRSSELPLKIRLSTVSYDKLNSVPTSHLAGALIDRIVGALLAHCHRWEELQVDSGGGWIEKGAPFHFFSTLKPDLVPKLKKIVLNFSAGLTDNDGCPTPTIFLGPGLRNLTLRKFWAQFPVDTVNWRSLTELSIGEEDADGPGNIWFNGLAFINIPFVVKALGQCSNLVHCSIGLTFMMRRGVPQLTSMSPKDHIFLPRLQSLALYGHWIPPAVSSSFDLPRMTCLSMLPQRSTFNDENAIVEWGTRFGGQLTEFTFCFAALSRAHLLDLLPHLLSISCLRVIRRKPHPRLNDLGTHAPMALFDQVVLDKLTPNLNPENPIEASGECWCPRLQTLHCVIPAAFRHREVKKSREGLISFIAARRIGHHGLALLKELKLELDRDFFSEQSLKSTLRRRGVNCEHFFVEAYASDLGDVNGS</sequence>
<protein>
    <recommendedName>
        <fullName evidence="4">F-box domain-containing protein</fullName>
    </recommendedName>
</protein>
<dbReference type="Gene3D" id="3.80.10.10">
    <property type="entry name" value="Ribonuclease Inhibitor"/>
    <property type="match status" value="1"/>
</dbReference>
<name>A0A4Y7T278_COPMI</name>
<evidence type="ECO:0000313" key="3">
    <source>
        <dbReference type="Proteomes" id="UP000298030"/>
    </source>
</evidence>
<organism evidence="2 3">
    <name type="scientific">Coprinellus micaceus</name>
    <name type="common">Glistening ink-cap mushroom</name>
    <name type="synonym">Coprinus micaceus</name>
    <dbReference type="NCBI Taxonomy" id="71717"/>
    <lineage>
        <taxon>Eukaryota</taxon>
        <taxon>Fungi</taxon>
        <taxon>Dikarya</taxon>
        <taxon>Basidiomycota</taxon>
        <taxon>Agaricomycotina</taxon>
        <taxon>Agaricomycetes</taxon>
        <taxon>Agaricomycetidae</taxon>
        <taxon>Agaricales</taxon>
        <taxon>Agaricineae</taxon>
        <taxon>Psathyrellaceae</taxon>
        <taxon>Coprinellus</taxon>
    </lineage>
</organism>
<feature type="region of interest" description="Disordered" evidence="1">
    <location>
        <begin position="1"/>
        <end position="24"/>
    </location>
</feature>
<gene>
    <name evidence="2" type="ORF">FA13DRAFT_1735947</name>
</gene>
<evidence type="ECO:0000256" key="1">
    <source>
        <dbReference type="SAM" id="MobiDB-lite"/>
    </source>
</evidence>
<evidence type="ECO:0000313" key="2">
    <source>
        <dbReference type="EMBL" id="TEB28058.1"/>
    </source>
</evidence>
<accession>A0A4Y7T278</accession>
<keyword evidence="3" id="KW-1185">Reference proteome</keyword>
<dbReference type="InterPro" id="IPR032675">
    <property type="entry name" value="LRR_dom_sf"/>
</dbReference>
<dbReference type="EMBL" id="QPFP01000035">
    <property type="protein sequence ID" value="TEB28058.1"/>
    <property type="molecule type" value="Genomic_DNA"/>
</dbReference>
<feature type="compositionally biased region" description="Low complexity" evidence="1">
    <location>
        <begin position="1"/>
        <end position="16"/>
    </location>
</feature>
<dbReference type="Gene3D" id="1.20.1280.50">
    <property type="match status" value="1"/>
</dbReference>
<evidence type="ECO:0008006" key="4">
    <source>
        <dbReference type="Google" id="ProtNLM"/>
    </source>
</evidence>
<dbReference type="AlphaFoldDB" id="A0A4Y7T278"/>
<comment type="caution">
    <text evidence="2">The sequence shown here is derived from an EMBL/GenBank/DDBJ whole genome shotgun (WGS) entry which is preliminary data.</text>
</comment>